<evidence type="ECO:0000313" key="11">
    <source>
        <dbReference type="Proteomes" id="UP000553034"/>
    </source>
</evidence>
<feature type="chain" id="PRO_5032657795" evidence="8">
    <location>
        <begin position="23"/>
        <end position="2194"/>
    </location>
</feature>
<feature type="domain" description="Receptor L-domain" evidence="9">
    <location>
        <begin position="220"/>
        <end position="317"/>
    </location>
</feature>
<dbReference type="Pfam" id="PF01030">
    <property type="entry name" value="Recep_L_domain"/>
    <property type="match status" value="1"/>
</dbReference>
<dbReference type="PANTHER" id="PTHR11319">
    <property type="entry name" value="G PROTEIN-COUPLED RECEPTOR-RELATED"/>
    <property type="match status" value="1"/>
</dbReference>
<evidence type="ECO:0000256" key="1">
    <source>
        <dbReference type="ARBA" id="ARBA00004196"/>
    </source>
</evidence>
<dbReference type="NCBIfam" id="NF041518">
    <property type="entry name" value="choice_anch_Q"/>
    <property type="match status" value="3"/>
</dbReference>
<dbReference type="GO" id="GO:0005576">
    <property type="term" value="C:extracellular region"/>
    <property type="evidence" value="ECO:0007669"/>
    <property type="project" value="UniProtKB-SubCell"/>
</dbReference>
<dbReference type="InterPro" id="IPR012334">
    <property type="entry name" value="Pectin_lyas_fold"/>
</dbReference>
<accession>A0A840EYJ9</accession>
<evidence type="ECO:0000256" key="5">
    <source>
        <dbReference type="ARBA" id="ARBA00022729"/>
    </source>
</evidence>
<evidence type="ECO:0000256" key="6">
    <source>
        <dbReference type="ARBA" id="ARBA00023136"/>
    </source>
</evidence>
<dbReference type="Gene3D" id="3.80.20.20">
    <property type="entry name" value="Receptor L-domain"/>
    <property type="match status" value="1"/>
</dbReference>
<keyword evidence="6" id="KW-0472">Membrane</keyword>
<dbReference type="InterPro" id="IPR000494">
    <property type="entry name" value="Rcpt_L-dom"/>
</dbReference>
<dbReference type="EMBL" id="JACIFO010000011">
    <property type="protein sequence ID" value="MBB4119897.1"/>
    <property type="molecule type" value="Genomic_DNA"/>
</dbReference>
<sequence length="2194" mass="232408">MKKNTFLFFFFLLFSFSPNVLSQTVNLFFSDFENASSAWTKGSLLGENKWEIDECAGNGPSVTGTASAYITDGAISACGYTYTYLNSSSINHSITLSREVNTYGGTNLLLTFDYNIGGNSGDYGEVVYKTSGGASWNLVPGSNLTSSGGWSSMSISLPSSLDGTTFDLGFRYTYDNSIINLPGLAVDNVKLEAIVPTCPTGNVIFSSQAEIDSFASIFPNCTTISENMSISGNNITNLNGLSNIEDINGTLGISLNPLLQNLDGLSSLQSVSTVHIGNNNILTDVSGLENIDATMITNLGIINNPQLATCNNTAFCTYLSDPSNFRVITGNAVGCESNIAVIKACDIINPSTNNILYVDINADTSTSNLSGDSWANAIPELADALKWARTMHNADNNWLQNDSLQIYVAKGTYKPLYSAEDGNYTTNGNRDNSFVMVKNVQLYGGFDPDNGITNLTHQRIAPATTQGTILNGDLNGDDGNNVINIFDNAYHVLISADDVGNALLDGFTLTGGNAHKNTDMQVNGRSVYRHLGGGIINRYSSPTLTNIIITENRGNYGAGIYNNTSSPNLTNVTIAKNIAHKDGGGMYNYYSYPDLTHIIFSENTSNRNGGGIYTTNSSPSLINVTLVGNTATDEGGGIYNNLSSWPELYNTVLYANTPTDIHDVSPLAAVSTNNFSETSYTIGNSFTQLVTNPFVNSTNSIGNDGIWGTQDDGLYPINTSLLINAGDNNANTETTDIVGNSRVFADIIDVGAYESQITPITPDTNNIIYVDINADTNTSNFSGDSWANAIPELADALLWARVQNHANNAVFDSQVLQIYVAKGTYKPLYNAADGNYTTNGNRDNAFVMVKNVQLYGGFDPDNGITNLTHQRITPSTTQGTILSGDLNNDDGANFTNNGENTHHILISVNDIGNAILDGFTITGANANKSSNIAVYGTNVFGSEGAGVFVQNSSSPKLINVNITKNKADVSGGGIRIGDLSTPNLTNVNITENTAGSFGGGMRIGNSSPTLINVRITGNIAGNQGGGIFNGSGYATLMNTTIAENSPSAIHAGGWTYWDNTIVWGGITRPGSSTTYTTQNCLIEGSSNTNNGNISAIGVHTTDVFTDPFNGDFTLKDGSPAIDMGSNQLYWGAIGNGAPVPPLNDNRWGTDLAGDMRISGISIDIGAFEGESQMVPLIPDTNNIIYVDINADTTTSNLNGNSWTNAVPELADALFWARIVKDPTWATTPLQIWVAAGTYKPGTLESSSFKIPSNVTVLGGFSATETNADERNWTTNPTILSGDLDNSASSNSGDAHSIVSFLNDDNAVLDGFIIEYGYADGTAVIDRTGAGIYINNATSIRINNAIIRYNTAYGNANDGVGGGLVSFGEATLTNCLFYENTASANGGAISAENGTINLVNSTITNNTAQKGGGVHFYGGDIEAVNSIFTQNSGTNGNMNDDSGINAGTANVSYSLFYNSTTGNNGNLPPHIVDGGNNIYNTDPLYKTGYRLLDYSPAIDIGNNTAYTNAGGDINNDKDLAGKSRLYNNIIDIGAFESEYLILQPDTNNIIYVDKNVDTNTSNQNANSWANAIPELADALKWTRIQQNADSSVFDSQPLQIYVAKGTYKPLYNAEDGKYSVNGNRDNAFVMVKNVQLYGGFDPANNITDLTHTRDFSETTGTILNGDFNNDDVVTGSGASLSFSNTTENTYHVVISANDVGNALLDGFSLTGGSANGSNDITVNGQAIFKHLGGGMYNSNSSPSLTNVNIVNNTADGNGGGMYNENSSTNLTNVKIESNTANYGGGIYNENSSPSLTNVNIIKNNSTYRGGGIFNMSGYATLTNTTIVGNSPNAIYAYGWTFWNNSIVWGSIDGSNYTAKHSLIQGNSNTSNGNIDATGLSETDIFTDPVNGDYSLKDGSLAIDAGSNSLYTGDINNDTDLAGNTRLFGSTIDIGAFEHHGIKTYWTGNINTDWHTAGNWTSGLPSTTSNAVIDQVTNQPLVAATSSAEAYSIVINPGASLSVLGELSFQTSLTNHGDLLFLSNANATGQLAELPEGASITGNPAEVQRYIPSGTRAFRFLSSAVNSTDNIHTNWQEGALNNTDNPTPSFGTHITGDATGLNGFDATPSGNASLFDFDNATQTWNSITNTDVNTLTIGKAYRLYVRGDRSIDVTSNAATPTATTLRAKGSLHTGNFSLSNLSGTAGGFNFVGNPYQ</sequence>
<dbReference type="Gene3D" id="2.160.20.10">
    <property type="entry name" value="Single-stranded right-handed beta-helix, Pectin lyase-like"/>
    <property type="match status" value="2"/>
</dbReference>
<feature type="non-terminal residue" evidence="10">
    <location>
        <position position="2194"/>
    </location>
</feature>
<keyword evidence="5 8" id="KW-0732">Signal</keyword>
<dbReference type="InterPro" id="IPR059226">
    <property type="entry name" value="Choice_anch_Q_dom"/>
</dbReference>
<dbReference type="NCBIfam" id="TIGR01376">
    <property type="entry name" value="POMP_repeat"/>
    <property type="match status" value="1"/>
</dbReference>
<dbReference type="InterPro" id="IPR003368">
    <property type="entry name" value="POMP_repeat"/>
</dbReference>
<dbReference type="GO" id="GO:0009279">
    <property type="term" value="C:cell outer membrane"/>
    <property type="evidence" value="ECO:0007669"/>
    <property type="project" value="UniProtKB-SubCell"/>
</dbReference>
<evidence type="ECO:0000256" key="2">
    <source>
        <dbReference type="ARBA" id="ARBA00004442"/>
    </source>
</evidence>
<gene>
    <name evidence="10" type="ORF">GGR32_002208</name>
</gene>
<keyword evidence="7" id="KW-0998">Cell outer membrane</keyword>
<comment type="caution">
    <text evidence="10">The sequence shown here is derived from an EMBL/GenBank/DDBJ whole genome shotgun (WGS) entry which is preliminary data.</text>
</comment>
<name>A0A840EYJ9_9FLAO</name>
<reference evidence="10 11" key="1">
    <citation type="submission" date="2020-08" db="EMBL/GenBank/DDBJ databases">
        <title>Genomic Encyclopedia of Type Strains, Phase IV (KMG-IV): sequencing the most valuable type-strain genomes for metagenomic binning, comparative biology and taxonomic classification.</title>
        <authorList>
            <person name="Goeker M."/>
        </authorList>
    </citation>
    <scope>NUCLEOTIDE SEQUENCE [LARGE SCALE GENOMIC DNA]</scope>
    <source>
        <strain evidence="10 11">DSM 29568</strain>
    </source>
</reference>
<dbReference type="SUPFAM" id="SSF51126">
    <property type="entry name" value="Pectin lyase-like"/>
    <property type="match status" value="4"/>
</dbReference>
<keyword evidence="4" id="KW-0964">Secreted</keyword>
<dbReference type="Proteomes" id="UP000553034">
    <property type="component" value="Unassembled WGS sequence"/>
</dbReference>
<keyword evidence="11" id="KW-1185">Reference proteome</keyword>
<evidence type="ECO:0000256" key="7">
    <source>
        <dbReference type="ARBA" id="ARBA00023237"/>
    </source>
</evidence>
<dbReference type="InterPro" id="IPR011050">
    <property type="entry name" value="Pectin_lyase_fold/virulence"/>
</dbReference>
<dbReference type="InterPro" id="IPR006626">
    <property type="entry name" value="PbH1"/>
</dbReference>
<proteinExistence type="predicted"/>
<dbReference type="Gene3D" id="2.60.120.260">
    <property type="entry name" value="Galactose-binding domain-like"/>
    <property type="match status" value="1"/>
</dbReference>
<evidence type="ECO:0000259" key="9">
    <source>
        <dbReference type="Pfam" id="PF01030"/>
    </source>
</evidence>
<comment type="subcellular location">
    <subcellularLocation>
        <location evidence="1">Cell envelope</location>
    </subcellularLocation>
    <subcellularLocation>
        <location evidence="2">Cell outer membrane</location>
    </subcellularLocation>
    <subcellularLocation>
        <location evidence="3">Secreted</location>
    </subcellularLocation>
</comment>
<dbReference type="RefSeq" id="WP_281372630.1">
    <property type="nucleotide sequence ID" value="NZ_JACIFO010000011.1"/>
</dbReference>
<evidence type="ECO:0000256" key="3">
    <source>
        <dbReference type="ARBA" id="ARBA00004613"/>
    </source>
</evidence>
<dbReference type="SMART" id="SM00710">
    <property type="entry name" value="PbH1"/>
    <property type="match status" value="18"/>
</dbReference>
<dbReference type="InterPro" id="IPR036941">
    <property type="entry name" value="Rcpt_L-dom_sf"/>
</dbReference>
<evidence type="ECO:0000256" key="4">
    <source>
        <dbReference type="ARBA" id="ARBA00022525"/>
    </source>
</evidence>
<dbReference type="SUPFAM" id="SSF52058">
    <property type="entry name" value="L domain-like"/>
    <property type="match status" value="1"/>
</dbReference>
<protein>
    <submittedName>
        <fullName evidence="10">Putative outer membrane repeat protein</fullName>
    </submittedName>
</protein>
<evidence type="ECO:0000256" key="8">
    <source>
        <dbReference type="SAM" id="SignalP"/>
    </source>
</evidence>
<organism evidence="10 11">
    <name type="scientific">Mesonia hippocampi</name>
    <dbReference type="NCBI Taxonomy" id="1628250"/>
    <lineage>
        <taxon>Bacteria</taxon>
        <taxon>Pseudomonadati</taxon>
        <taxon>Bacteroidota</taxon>
        <taxon>Flavobacteriia</taxon>
        <taxon>Flavobacteriales</taxon>
        <taxon>Flavobacteriaceae</taxon>
        <taxon>Mesonia</taxon>
    </lineage>
</organism>
<feature type="signal peptide" evidence="8">
    <location>
        <begin position="1"/>
        <end position="22"/>
    </location>
</feature>
<evidence type="ECO:0000313" key="10">
    <source>
        <dbReference type="EMBL" id="MBB4119897.1"/>
    </source>
</evidence>
<dbReference type="PANTHER" id="PTHR11319:SF35">
    <property type="entry name" value="OUTER MEMBRANE PROTEIN PMPC-RELATED"/>
    <property type="match status" value="1"/>
</dbReference>